<dbReference type="RefSeq" id="WP_202776210.1">
    <property type="nucleotide sequence ID" value="NZ_CAHJWF010000162.1"/>
</dbReference>
<comment type="caution">
    <text evidence="1">The sequence shown here is derived from an EMBL/GenBank/DDBJ whole genome shotgun (WGS) entry which is preliminary data.</text>
</comment>
<accession>A0ABM8M6A8</accession>
<protein>
    <recommendedName>
        <fullName evidence="3">Transposase</fullName>
    </recommendedName>
</protein>
<dbReference type="EMBL" id="CAHJWF010000162">
    <property type="protein sequence ID" value="CAB5500103.1"/>
    <property type="molecule type" value="Genomic_DNA"/>
</dbReference>
<keyword evidence="2" id="KW-1185">Reference proteome</keyword>
<dbReference type="NCBIfam" id="NF047593">
    <property type="entry name" value="IS66_ISAeme5_TnpA"/>
    <property type="match status" value="1"/>
</dbReference>
<sequence>MHQYQDHTLIQEHIANWKTSGLTQVAYCQQHAIKPHIFSYYKKKFAAAPAAAKKDKLMPVKLIPEGVAMLSTSPVVPLIKISHANGFSLEISLNSEVSSLKPVLELVGSIAC</sequence>
<evidence type="ECO:0008006" key="3">
    <source>
        <dbReference type="Google" id="ProtNLM"/>
    </source>
</evidence>
<reference evidence="1 2" key="1">
    <citation type="submission" date="2020-05" db="EMBL/GenBank/DDBJ databases">
        <authorList>
            <person name="Petersen J."/>
            <person name="Sayavedra L."/>
        </authorList>
    </citation>
    <scope>NUCLEOTIDE SEQUENCE [LARGE SCALE GENOMIC DNA]</scope>
    <source>
        <strain evidence="1">B azoricus SOX ET2 1586I</strain>
    </source>
</reference>
<evidence type="ECO:0000313" key="1">
    <source>
        <dbReference type="EMBL" id="CAB5500103.1"/>
    </source>
</evidence>
<evidence type="ECO:0000313" key="2">
    <source>
        <dbReference type="Proteomes" id="UP000626656"/>
    </source>
</evidence>
<name>A0ABM8M6A8_9GAMM</name>
<proteinExistence type="predicted"/>
<gene>
    <name evidence="1" type="ORF">AZO1586I_598</name>
</gene>
<dbReference type="Proteomes" id="UP000626656">
    <property type="component" value="Unassembled WGS sequence"/>
</dbReference>
<organism evidence="1 2">
    <name type="scientific">Bathymodiolus thermophilus thioautotrophic gill symbiont</name>
    <dbReference type="NCBI Taxonomy" id="2360"/>
    <lineage>
        <taxon>Bacteria</taxon>
        <taxon>Pseudomonadati</taxon>
        <taxon>Pseudomonadota</taxon>
        <taxon>Gammaproteobacteria</taxon>
        <taxon>sulfur-oxidizing symbionts</taxon>
    </lineage>
</organism>